<comment type="caution">
    <text evidence="1">The sequence shown here is derived from an EMBL/GenBank/DDBJ whole genome shotgun (WGS) entry which is preliminary data.</text>
</comment>
<keyword evidence="2" id="KW-1185">Reference proteome</keyword>
<dbReference type="EMBL" id="JACSEA010000021">
    <property type="protein sequence ID" value="KAF7380902.1"/>
    <property type="molecule type" value="Genomic_DNA"/>
</dbReference>
<protein>
    <submittedName>
        <fullName evidence="1">Uncharacterized protein</fullName>
    </submittedName>
</protein>
<sequence length="112" mass="12960">MSRHSKYVNLLDKINYIDEDCSGHNQEISDIEKDSITNQHFLSTILFTDETEFSVDRIINFHNTHHGIIILITEENPHTISHLGYQLQFSVNLWAGILGNNLIELILLDKQD</sequence>
<reference evidence="1" key="1">
    <citation type="journal article" date="2020" name="G3 (Bethesda)">
        <title>High-Quality Assemblies for Three Invasive Social Wasps from the &lt;i&gt;Vespula&lt;/i&gt; Genus.</title>
        <authorList>
            <person name="Harrop T.W.R."/>
            <person name="Guhlin J."/>
            <person name="McLaughlin G.M."/>
            <person name="Permina E."/>
            <person name="Stockwell P."/>
            <person name="Gilligan J."/>
            <person name="Le Lec M.F."/>
            <person name="Gruber M.A.M."/>
            <person name="Quinn O."/>
            <person name="Lovegrove M."/>
            <person name="Duncan E.J."/>
            <person name="Remnant E.J."/>
            <person name="Van Eeckhoven J."/>
            <person name="Graham B."/>
            <person name="Knapp R.A."/>
            <person name="Langford K.W."/>
            <person name="Kronenberg Z."/>
            <person name="Press M.O."/>
            <person name="Eacker S.M."/>
            <person name="Wilson-Rankin E.E."/>
            <person name="Purcell J."/>
            <person name="Lester P.J."/>
            <person name="Dearden P.K."/>
        </authorList>
    </citation>
    <scope>NUCLEOTIDE SEQUENCE</scope>
    <source>
        <strain evidence="1">Marl-1</strain>
    </source>
</reference>
<evidence type="ECO:0000313" key="2">
    <source>
        <dbReference type="Proteomes" id="UP000614350"/>
    </source>
</evidence>
<dbReference type="Proteomes" id="UP000614350">
    <property type="component" value="Unassembled WGS sequence"/>
</dbReference>
<dbReference type="PANTHER" id="PTHR47326">
    <property type="entry name" value="TRANSPOSABLE ELEMENT TC3 TRANSPOSASE-LIKE PROTEIN"/>
    <property type="match status" value="1"/>
</dbReference>
<name>A0A834J3M9_VESVU</name>
<organism evidence="1 2">
    <name type="scientific">Vespula vulgaris</name>
    <name type="common">Yellow jacket</name>
    <name type="synonym">Wasp</name>
    <dbReference type="NCBI Taxonomy" id="7454"/>
    <lineage>
        <taxon>Eukaryota</taxon>
        <taxon>Metazoa</taxon>
        <taxon>Ecdysozoa</taxon>
        <taxon>Arthropoda</taxon>
        <taxon>Hexapoda</taxon>
        <taxon>Insecta</taxon>
        <taxon>Pterygota</taxon>
        <taxon>Neoptera</taxon>
        <taxon>Endopterygota</taxon>
        <taxon>Hymenoptera</taxon>
        <taxon>Apocrita</taxon>
        <taxon>Aculeata</taxon>
        <taxon>Vespoidea</taxon>
        <taxon>Vespidae</taxon>
        <taxon>Vespinae</taxon>
        <taxon>Vespula</taxon>
    </lineage>
</organism>
<dbReference type="AlphaFoldDB" id="A0A834J3M9"/>
<evidence type="ECO:0000313" key="1">
    <source>
        <dbReference type="EMBL" id="KAF7380902.1"/>
    </source>
</evidence>
<gene>
    <name evidence="1" type="ORF">HZH66_014278</name>
</gene>
<proteinExistence type="predicted"/>
<dbReference type="PANTHER" id="PTHR47326:SF1">
    <property type="entry name" value="HTH PSQ-TYPE DOMAIN-CONTAINING PROTEIN"/>
    <property type="match status" value="1"/>
</dbReference>
<accession>A0A834J3M9</accession>